<dbReference type="Proteomes" id="UP000826271">
    <property type="component" value="Unassembled WGS sequence"/>
</dbReference>
<gene>
    <name evidence="2" type="ORF">BUALT_Bualt15G0102600</name>
</gene>
<keyword evidence="3" id="KW-1185">Reference proteome</keyword>
<accession>A0AAV6WPQ7</accession>
<reference evidence="2" key="1">
    <citation type="submission" date="2019-10" db="EMBL/GenBank/DDBJ databases">
        <authorList>
            <person name="Zhang R."/>
            <person name="Pan Y."/>
            <person name="Wang J."/>
            <person name="Ma R."/>
            <person name="Yu S."/>
        </authorList>
    </citation>
    <scope>NUCLEOTIDE SEQUENCE</scope>
    <source>
        <strain evidence="2">LA-IB0</strain>
        <tissue evidence="2">Leaf</tissue>
    </source>
</reference>
<feature type="coiled-coil region" evidence="1">
    <location>
        <begin position="72"/>
        <end position="99"/>
    </location>
</feature>
<dbReference type="PANTHER" id="PTHR34837">
    <property type="entry name" value="OS05G0595500 PROTEIN"/>
    <property type="match status" value="1"/>
</dbReference>
<dbReference type="EMBL" id="WHWC01000015">
    <property type="protein sequence ID" value="KAG8368980.1"/>
    <property type="molecule type" value="Genomic_DNA"/>
</dbReference>
<evidence type="ECO:0000313" key="2">
    <source>
        <dbReference type="EMBL" id="KAG8368980.1"/>
    </source>
</evidence>
<protein>
    <submittedName>
        <fullName evidence="2">Uncharacterized protein</fullName>
    </submittedName>
</protein>
<proteinExistence type="predicted"/>
<dbReference type="PANTHER" id="PTHR34837:SF2">
    <property type="entry name" value="OS05G0595500 PROTEIN"/>
    <property type="match status" value="1"/>
</dbReference>
<dbReference type="AlphaFoldDB" id="A0AAV6WPQ7"/>
<comment type="caution">
    <text evidence="2">The sequence shown here is derived from an EMBL/GenBank/DDBJ whole genome shotgun (WGS) entry which is preliminary data.</text>
</comment>
<organism evidence="2 3">
    <name type="scientific">Buddleja alternifolia</name>
    <dbReference type="NCBI Taxonomy" id="168488"/>
    <lineage>
        <taxon>Eukaryota</taxon>
        <taxon>Viridiplantae</taxon>
        <taxon>Streptophyta</taxon>
        <taxon>Embryophyta</taxon>
        <taxon>Tracheophyta</taxon>
        <taxon>Spermatophyta</taxon>
        <taxon>Magnoliopsida</taxon>
        <taxon>eudicotyledons</taxon>
        <taxon>Gunneridae</taxon>
        <taxon>Pentapetalae</taxon>
        <taxon>asterids</taxon>
        <taxon>lamiids</taxon>
        <taxon>Lamiales</taxon>
        <taxon>Scrophulariaceae</taxon>
        <taxon>Buddlejeae</taxon>
        <taxon>Buddleja</taxon>
    </lineage>
</organism>
<evidence type="ECO:0000256" key="1">
    <source>
        <dbReference type="SAM" id="Coils"/>
    </source>
</evidence>
<evidence type="ECO:0000313" key="3">
    <source>
        <dbReference type="Proteomes" id="UP000826271"/>
    </source>
</evidence>
<sequence>MGDGPRGIQVFQDHFVVSTSGSPPSQTSSVTDLRSHSHTWARRRLKSAASMLNLFNLKGVSWRLGGNDQEKVVLSAVEVESLRSEIANLEERESHFKAQ</sequence>
<name>A0AAV6WPQ7_9LAMI</name>
<keyword evidence="1" id="KW-0175">Coiled coil</keyword>